<feature type="signal peptide" evidence="5">
    <location>
        <begin position="1"/>
        <end position="22"/>
    </location>
</feature>
<evidence type="ECO:0008006" key="8">
    <source>
        <dbReference type="Google" id="ProtNLM"/>
    </source>
</evidence>
<dbReference type="PANTHER" id="PTHR48033:SF2">
    <property type="entry name" value="HETEROGENEOUS NUCLEAR RIBONUCLEOPROTEIN D-LIKE"/>
    <property type="match status" value="1"/>
</dbReference>
<evidence type="ECO:0000313" key="7">
    <source>
        <dbReference type="Proteomes" id="UP001177744"/>
    </source>
</evidence>
<feature type="transmembrane region" description="Helical" evidence="4">
    <location>
        <begin position="155"/>
        <end position="174"/>
    </location>
</feature>
<dbReference type="SUPFAM" id="SSF54928">
    <property type="entry name" value="RNA-binding domain, RBD"/>
    <property type="match status" value="1"/>
</dbReference>
<dbReference type="GO" id="GO:0008143">
    <property type="term" value="F:poly(A) binding"/>
    <property type="evidence" value="ECO:0007669"/>
    <property type="project" value="TreeGrafter"/>
</dbReference>
<dbReference type="Proteomes" id="UP001177744">
    <property type="component" value="Unassembled WGS sequence"/>
</dbReference>
<sequence>MSSCRLTLATFVFFFTGTLVAAVQLALGPSGLAVALVAAPAATPVHSALHLLEHKENSCKTSCRLPSRHRHLSHPPPLLLWRVGLGGRGVPRPPRRTRHHRHHRHLRQHRGSMHRCRRHLFHGPMRPIPRSPDLLCLLLPPATACLCGRTHRLRFPSISCLAFYFPSLFLLWWIRRMKPQTKGICCLSCGPMVTKTPATPGTGSCEFQSALPSCWPNALAQGTTTTWAAACLRSSNLIRPAPIRGAEALRVACPCPRSSSCTSIPLLSEEQKPHAAWPSLRISSLAKNVFFSRCPVVRRQMNVSTFDLKVTAKAISWMSPFYLSSLPSGAAVPGPSRLVSWDLGRLAQVHAQAATGAYCHNWDCAPALCDNSTTMEDLREYSNIEEIPEGSKIIASKNQQDDSKMCIGGLSWIQAQVIDCINETHPVTRRFRGFGFVLFKDTANVHKVLELKEHKLDDKLYNYGNYGYGQRYTNYSRQQNTLARCLKGVAITKTIISHTKGRHWRKQLELHCRLCVTQTTSISEACTFWAEHKAYTENAILTVLHNLWGFEQLLSMSTPHGESNLKYFYDVNSYLNSEDSSNDSPKSPPVPGKAAAESRQRAAQPVGLGGGFAIRPDPLLALNLALGLGGTLAQLP</sequence>
<protein>
    <recommendedName>
        <fullName evidence="8">RRM domain-containing protein</fullName>
    </recommendedName>
</protein>
<feature type="region of interest" description="Disordered" evidence="3">
    <location>
        <begin position="578"/>
        <end position="602"/>
    </location>
</feature>
<evidence type="ECO:0000313" key="6">
    <source>
        <dbReference type="EMBL" id="KAK1342172.1"/>
    </source>
</evidence>
<dbReference type="EMBL" id="JAULJE010000006">
    <property type="protein sequence ID" value="KAK1342172.1"/>
    <property type="molecule type" value="Genomic_DNA"/>
</dbReference>
<keyword evidence="4" id="KW-0812">Transmembrane</keyword>
<proteinExistence type="predicted"/>
<reference evidence="6" key="1">
    <citation type="submission" date="2023-06" db="EMBL/GenBank/DDBJ databases">
        <title>Reference genome for the Northern bat (Eptesicus nilssonii), a most northern bat species.</title>
        <authorList>
            <person name="Laine V.N."/>
            <person name="Pulliainen A.T."/>
            <person name="Lilley T.M."/>
        </authorList>
    </citation>
    <scope>NUCLEOTIDE SEQUENCE</scope>
    <source>
        <strain evidence="6">BLF_Eptnil</strain>
        <tissue evidence="6">Kidney</tissue>
    </source>
</reference>
<dbReference type="GO" id="GO:0010468">
    <property type="term" value="P:regulation of gene expression"/>
    <property type="evidence" value="ECO:0007669"/>
    <property type="project" value="TreeGrafter"/>
</dbReference>
<comment type="caution">
    <text evidence="6">The sequence shown here is derived from an EMBL/GenBank/DDBJ whole genome shotgun (WGS) entry which is preliminary data.</text>
</comment>
<dbReference type="GO" id="GO:0034046">
    <property type="term" value="F:poly(G) binding"/>
    <property type="evidence" value="ECO:0007669"/>
    <property type="project" value="TreeGrafter"/>
</dbReference>
<keyword evidence="4" id="KW-0472">Membrane</keyword>
<accession>A0AA40I358</accession>
<dbReference type="AlphaFoldDB" id="A0AA40I358"/>
<keyword evidence="7" id="KW-1185">Reference proteome</keyword>
<evidence type="ECO:0000256" key="4">
    <source>
        <dbReference type="SAM" id="Phobius"/>
    </source>
</evidence>
<feature type="chain" id="PRO_5041388806" description="RRM domain-containing protein" evidence="5">
    <location>
        <begin position="23"/>
        <end position="636"/>
    </location>
</feature>
<evidence type="ECO:0000256" key="1">
    <source>
        <dbReference type="ARBA" id="ARBA00004123"/>
    </source>
</evidence>
<comment type="subcellular location">
    <subcellularLocation>
        <location evidence="1">Nucleus</location>
    </subcellularLocation>
</comment>
<gene>
    <name evidence="6" type="ORF">QTO34_016929</name>
</gene>
<evidence type="ECO:0000256" key="5">
    <source>
        <dbReference type="SAM" id="SignalP"/>
    </source>
</evidence>
<dbReference type="GO" id="GO:0005654">
    <property type="term" value="C:nucleoplasm"/>
    <property type="evidence" value="ECO:0007669"/>
    <property type="project" value="TreeGrafter"/>
</dbReference>
<dbReference type="Gene3D" id="3.30.70.330">
    <property type="match status" value="1"/>
</dbReference>
<keyword evidence="5" id="KW-0732">Signal</keyword>
<feature type="transmembrane region" description="Helical" evidence="4">
    <location>
        <begin position="32"/>
        <end position="52"/>
    </location>
</feature>
<name>A0AA40I358_CNENI</name>
<keyword evidence="2" id="KW-0539">Nucleus</keyword>
<dbReference type="GO" id="GO:0000785">
    <property type="term" value="C:chromatin"/>
    <property type="evidence" value="ECO:0007669"/>
    <property type="project" value="TreeGrafter"/>
</dbReference>
<evidence type="ECO:0000256" key="2">
    <source>
        <dbReference type="ARBA" id="ARBA00023242"/>
    </source>
</evidence>
<dbReference type="PANTHER" id="PTHR48033">
    <property type="entry name" value="RNA-BINDING (RRM/RBD/RNP MOTIFS) FAMILY PROTEIN"/>
    <property type="match status" value="1"/>
</dbReference>
<organism evidence="6 7">
    <name type="scientific">Cnephaeus nilssonii</name>
    <name type="common">Northern bat</name>
    <name type="synonym">Eptesicus nilssonii</name>
    <dbReference type="NCBI Taxonomy" id="3371016"/>
    <lineage>
        <taxon>Eukaryota</taxon>
        <taxon>Metazoa</taxon>
        <taxon>Chordata</taxon>
        <taxon>Craniata</taxon>
        <taxon>Vertebrata</taxon>
        <taxon>Euteleostomi</taxon>
        <taxon>Mammalia</taxon>
        <taxon>Eutheria</taxon>
        <taxon>Laurasiatheria</taxon>
        <taxon>Chiroptera</taxon>
        <taxon>Yangochiroptera</taxon>
        <taxon>Vespertilionidae</taxon>
        <taxon>Cnephaeus</taxon>
    </lineage>
</organism>
<keyword evidence="4" id="KW-1133">Transmembrane helix</keyword>
<dbReference type="InterPro" id="IPR035979">
    <property type="entry name" value="RBD_domain_sf"/>
</dbReference>
<dbReference type="InterPro" id="IPR012677">
    <property type="entry name" value="Nucleotide-bd_a/b_plait_sf"/>
</dbReference>
<evidence type="ECO:0000256" key="3">
    <source>
        <dbReference type="SAM" id="MobiDB-lite"/>
    </source>
</evidence>